<dbReference type="NCBIfam" id="NF006684">
    <property type="entry name" value="PRK09229.1-5"/>
    <property type="match status" value="1"/>
</dbReference>
<dbReference type="GO" id="GO:0019239">
    <property type="term" value="F:deaminase activity"/>
    <property type="evidence" value="ECO:0007669"/>
    <property type="project" value="TreeGrafter"/>
</dbReference>
<proteinExistence type="predicted"/>
<evidence type="ECO:0000259" key="5">
    <source>
        <dbReference type="Pfam" id="PF01979"/>
    </source>
</evidence>
<comment type="caution">
    <text evidence="7">The sequence shown here is derived from an EMBL/GenBank/DDBJ whole genome shotgun (WGS) entry which is preliminary data.</text>
</comment>
<dbReference type="EMBL" id="QFPW01000015">
    <property type="protein sequence ID" value="PZQ47777.1"/>
    <property type="molecule type" value="Genomic_DNA"/>
</dbReference>
<organism evidence="7 8">
    <name type="scientific">Rhodovulum sulfidophilum</name>
    <name type="common">Rhodobacter sulfidophilus</name>
    <dbReference type="NCBI Taxonomy" id="35806"/>
    <lineage>
        <taxon>Bacteria</taxon>
        <taxon>Pseudomonadati</taxon>
        <taxon>Pseudomonadota</taxon>
        <taxon>Alphaproteobacteria</taxon>
        <taxon>Rhodobacterales</taxon>
        <taxon>Paracoccaceae</taxon>
        <taxon>Rhodovulum</taxon>
    </lineage>
</organism>
<evidence type="ECO:0000256" key="4">
    <source>
        <dbReference type="ARBA" id="ARBA00022833"/>
    </source>
</evidence>
<dbReference type="InterPro" id="IPR011059">
    <property type="entry name" value="Metal-dep_hydrolase_composite"/>
</dbReference>
<dbReference type="InterPro" id="IPR010252">
    <property type="entry name" value="HutF"/>
</dbReference>
<evidence type="ECO:0000256" key="2">
    <source>
        <dbReference type="ARBA" id="ARBA00022723"/>
    </source>
</evidence>
<evidence type="ECO:0000313" key="7">
    <source>
        <dbReference type="EMBL" id="PZQ47777.1"/>
    </source>
</evidence>
<dbReference type="Gene3D" id="2.30.40.10">
    <property type="entry name" value="Urease, subunit C, domain 1"/>
    <property type="match status" value="1"/>
</dbReference>
<dbReference type="InterPro" id="IPR032466">
    <property type="entry name" value="Metal_Hydrolase"/>
</dbReference>
<evidence type="ECO:0000259" key="6">
    <source>
        <dbReference type="Pfam" id="PF22429"/>
    </source>
</evidence>
<dbReference type="GO" id="GO:0046872">
    <property type="term" value="F:metal ion binding"/>
    <property type="evidence" value="ECO:0007669"/>
    <property type="project" value="UniProtKB-KW"/>
</dbReference>
<feature type="domain" description="Amidohydrolase-related" evidence="5">
    <location>
        <begin position="63"/>
        <end position="437"/>
    </location>
</feature>
<comment type="cofactor">
    <cofactor evidence="1">
        <name>Zn(2+)</name>
        <dbReference type="ChEBI" id="CHEBI:29105"/>
    </cofactor>
</comment>
<gene>
    <name evidence="7" type="ORF">DI556_16315</name>
</gene>
<dbReference type="Pfam" id="PF01979">
    <property type="entry name" value="Amidohydro_1"/>
    <property type="match status" value="1"/>
</dbReference>
<dbReference type="SUPFAM" id="SSF51338">
    <property type="entry name" value="Composite domain of metallo-dependent hydrolases"/>
    <property type="match status" value="1"/>
</dbReference>
<reference evidence="7 8" key="1">
    <citation type="submission" date="2017-08" db="EMBL/GenBank/DDBJ databases">
        <title>Infants hospitalized years apart are colonized by the same room-sourced microbial strains.</title>
        <authorList>
            <person name="Brooks B."/>
            <person name="Olm M.R."/>
            <person name="Firek B.A."/>
            <person name="Baker R."/>
            <person name="Thomas B.C."/>
            <person name="Morowitz M.J."/>
            <person name="Banfield J.F."/>
        </authorList>
    </citation>
    <scope>NUCLEOTIDE SEQUENCE [LARGE SCALE GENOMIC DNA]</scope>
    <source>
        <strain evidence="7">S2_005_002_R2_34</strain>
    </source>
</reference>
<dbReference type="PANTHER" id="PTHR11271:SF48">
    <property type="entry name" value="AMIDOHYDROLASE-RELATED DOMAIN-CONTAINING PROTEIN"/>
    <property type="match status" value="1"/>
</dbReference>
<accession>A0A2W5PST1</accession>
<dbReference type="NCBIfam" id="TIGR02022">
    <property type="entry name" value="hutF"/>
    <property type="match status" value="1"/>
</dbReference>
<dbReference type="AlphaFoldDB" id="A0A2W5PST1"/>
<dbReference type="InterPro" id="IPR006680">
    <property type="entry name" value="Amidohydro-rel"/>
</dbReference>
<dbReference type="Gene3D" id="3.20.20.140">
    <property type="entry name" value="Metal-dependent hydrolases"/>
    <property type="match status" value="1"/>
</dbReference>
<dbReference type="Pfam" id="PF22429">
    <property type="entry name" value="HutF_N"/>
    <property type="match status" value="1"/>
</dbReference>
<dbReference type="PANTHER" id="PTHR11271">
    <property type="entry name" value="GUANINE DEAMINASE"/>
    <property type="match status" value="1"/>
</dbReference>
<feature type="domain" description="Formimidoylglutamate deiminase N-terminal" evidence="6">
    <location>
        <begin position="18"/>
        <end position="56"/>
    </location>
</feature>
<dbReference type="InterPro" id="IPR051607">
    <property type="entry name" value="Metallo-dep_hydrolases"/>
</dbReference>
<evidence type="ECO:0000256" key="3">
    <source>
        <dbReference type="ARBA" id="ARBA00022801"/>
    </source>
</evidence>
<keyword evidence="2" id="KW-0479">Metal-binding</keyword>
<evidence type="ECO:0000313" key="8">
    <source>
        <dbReference type="Proteomes" id="UP000249185"/>
    </source>
</evidence>
<protein>
    <submittedName>
        <fullName evidence="7">Formimidoylglutamate deiminase</fullName>
    </submittedName>
</protein>
<dbReference type="SUPFAM" id="SSF51556">
    <property type="entry name" value="Metallo-dependent hydrolases"/>
    <property type="match status" value="1"/>
</dbReference>
<dbReference type="InterPro" id="IPR055156">
    <property type="entry name" value="HutF-like_N"/>
</dbReference>
<keyword evidence="3" id="KW-0378">Hydrolase</keyword>
<dbReference type="GO" id="GO:0005829">
    <property type="term" value="C:cytosol"/>
    <property type="evidence" value="ECO:0007669"/>
    <property type="project" value="TreeGrafter"/>
</dbReference>
<name>A0A2W5PST1_RHOSU</name>
<dbReference type="Proteomes" id="UP000249185">
    <property type="component" value="Unassembled WGS sequence"/>
</dbReference>
<evidence type="ECO:0000256" key="1">
    <source>
        <dbReference type="ARBA" id="ARBA00001947"/>
    </source>
</evidence>
<sequence length="466" mass="50172">MHINHRSTIVRRPVPQSLFAPLALLPEGWARDVRLVIEDGRVVALDANSAPRPGDNLLAERALLPAPSNLHSHTFQRAMAGMTERRGPSPDSFWTWRRLMYKFLDHLTPDQVEAIAAFAFMEMVEAGFAAVAEFHYLHHRPGGGAYDNPAEMSERIAAAAATAGIGLTLLPVLYTYGGAEAAPLNGGQLRFGCDVARFLALVEGAPKLAPDGVIGSAPHSLRATTPEELRELISARLPGPTHIHAAEQVEEVAQIEAWLGTRPVDYLLSEVGLDAGWCLIHATQMTETETRELAVSGAVAGLCPITESSLGDGIFNGPAFLEAGGVFGIGTDSNIQIGLAPELRQLEYSQRLRDRARNVLAPAGASTGNTLFAGALRGGARALGRDTGGIRVGAWADMLTLDRDHPTMIALDDGQLVDGFIFAGPRNAVRDVWSAGRYMVRDGRHVERARIEAAWRETMATLRALI</sequence>
<keyword evidence="4" id="KW-0862">Zinc</keyword>